<protein>
    <submittedName>
        <fullName evidence="1">Uncharacterized protein</fullName>
    </submittedName>
</protein>
<sequence length="78" mass="9050">MTCLTFPTTFGVPTAMKTLLLTAYVQHAAELCEQQGLTWSIPFLHQFFQHFKVSVLALLEYWSYYPPGKHQELLYLPL</sequence>
<dbReference type="EMBL" id="GBXM01013268">
    <property type="protein sequence ID" value="JAH95309.1"/>
    <property type="molecule type" value="Transcribed_RNA"/>
</dbReference>
<reference evidence="1" key="1">
    <citation type="submission" date="2014-11" db="EMBL/GenBank/DDBJ databases">
        <authorList>
            <person name="Amaro Gonzalez C."/>
        </authorList>
    </citation>
    <scope>NUCLEOTIDE SEQUENCE</scope>
</reference>
<accession>A0A0E9WYA5</accession>
<evidence type="ECO:0000313" key="1">
    <source>
        <dbReference type="EMBL" id="JAH95309.1"/>
    </source>
</evidence>
<dbReference type="AlphaFoldDB" id="A0A0E9WYA5"/>
<proteinExistence type="predicted"/>
<organism evidence="1">
    <name type="scientific">Anguilla anguilla</name>
    <name type="common">European freshwater eel</name>
    <name type="synonym">Muraena anguilla</name>
    <dbReference type="NCBI Taxonomy" id="7936"/>
    <lineage>
        <taxon>Eukaryota</taxon>
        <taxon>Metazoa</taxon>
        <taxon>Chordata</taxon>
        <taxon>Craniata</taxon>
        <taxon>Vertebrata</taxon>
        <taxon>Euteleostomi</taxon>
        <taxon>Actinopterygii</taxon>
        <taxon>Neopterygii</taxon>
        <taxon>Teleostei</taxon>
        <taxon>Anguilliformes</taxon>
        <taxon>Anguillidae</taxon>
        <taxon>Anguilla</taxon>
    </lineage>
</organism>
<reference evidence="1" key="2">
    <citation type="journal article" date="2015" name="Fish Shellfish Immunol.">
        <title>Early steps in the European eel (Anguilla anguilla)-Vibrio vulnificus interaction in the gills: Role of the RtxA13 toxin.</title>
        <authorList>
            <person name="Callol A."/>
            <person name="Pajuelo D."/>
            <person name="Ebbesson L."/>
            <person name="Teles M."/>
            <person name="MacKenzie S."/>
            <person name="Amaro C."/>
        </authorList>
    </citation>
    <scope>NUCLEOTIDE SEQUENCE</scope>
</reference>
<name>A0A0E9WYA5_ANGAN</name>